<sequence length="68" mass="7836">MCRYQGPQVTAYSTMHNQELLAEENMDPCRVLDAIESWPPITMETYCYASELEQTTGQTEWTDGINSR</sequence>
<dbReference type="EMBL" id="KL596697">
    <property type="protein sequence ID" value="KER28523.1"/>
    <property type="molecule type" value="Genomic_DNA"/>
</dbReference>
<reference evidence="1 2" key="1">
    <citation type="submission" date="2013-11" db="EMBL/GenBank/DDBJ databases">
        <title>Opisthorchis viverrini - life in the bile duct.</title>
        <authorList>
            <person name="Young N.D."/>
            <person name="Nagarajan N."/>
            <person name="Lin S.J."/>
            <person name="Korhonen P.K."/>
            <person name="Jex A.R."/>
            <person name="Hall R.S."/>
            <person name="Safavi-Hemami H."/>
            <person name="Kaewkong W."/>
            <person name="Bertrand D."/>
            <person name="Gao S."/>
            <person name="Seet Q."/>
            <person name="Wongkham S."/>
            <person name="Teh B.T."/>
            <person name="Wongkham C."/>
            <person name="Intapan P.M."/>
            <person name="Maleewong W."/>
            <person name="Yang X."/>
            <person name="Hu M."/>
            <person name="Wang Z."/>
            <person name="Hofmann A."/>
            <person name="Sternberg P.W."/>
            <person name="Tan P."/>
            <person name="Wang J."/>
            <person name="Gasser R.B."/>
        </authorList>
    </citation>
    <scope>NUCLEOTIDE SEQUENCE [LARGE SCALE GENOMIC DNA]</scope>
</reference>
<organism evidence="1 2">
    <name type="scientific">Opisthorchis viverrini</name>
    <name type="common">Southeast Asian liver fluke</name>
    <dbReference type="NCBI Taxonomy" id="6198"/>
    <lineage>
        <taxon>Eukaryota</taxon>
        <taxon>Metazoa</taxon>
        <taxon>Spiralia</taxon>
        <taxon>Lophotrochozoa</taxon>
        <taxon>Platyhelminthes</taxon>
        <taxon>Trematoda</taxon>
        <taxon>Digenea</taxon>
        <taxon>Opisthorchiida</taxon>
        <taxon>Opisthorchiata</taxon>
        <taxon>Opisthorchiidae</taxon>
        <taxon>Opisthorchis</taxon>
    </lineage>
</organism>
<gene>
    <name evidence="1" type="ORF">T265_04659</name>
</gene>
<protein>
    <submittedName>
        <fullName evidence="1">Uncharacterized protein</fullName>
    </submittedName>
</protein>
<keyword evidence="2" id="KW-1185">Reference proteome</keyword>
<evidence type="ECO:0000313" key="1">
    <source>
        <dbReference type="EMBL" id="KER28523.1"/>
    </source>
</evidence>
<dbReference type="AlphaFoldDB" id="A0A074ZMA3"/>
<dbReference type="KEGG" id="ovi:T265_04659"/>
<proteinExistence type="predicted"/>
<name>A0A074ZMA3_OPIVI</name>
<dbReference type="RefSeq" id="XP_009167714.1">
    <property type="nucleotide sequence ID" value="XM_009169450.1"/>
</dbReference>
<dbReference type="CTD" id="20318841"/>
<dbReference type="Proteomes" id="UP000054324">
    <property type="component" value="Unassembled WGS sequence"/>
</dbReference>
<accession>A0A074ZMA3</accession>
<dbReference type="GeneID" id="20318841"/>
<evidence type="ECO:0000313" key="2">
    <source>
        <dbReference type="Proteomes" id="UP000054324"/>
    </source>
</evidence>